<dbReference type="GO" id="GO:0046872">
    <property type="term" value="F:metal ion binding"/>
    <property type="evidence" value="ECO:0007669"/>
    <property type="project" value="UniProtKB-KW"/>
</dbReference>
<comment type="caution">
    <text evidence="14">The sequence shown here is derived from an EMBL/GenBank/DDBJ whole genome shotgun (WGS) entry which is preliminary data.</text>
</comment>
<gene>
    <name evidence="11" type="primary">dnaX</name>
    <name evidence="14" type="ORF">A2Y99_00700</name>
</gene>
<keyword evidence="6 11" id="KW-0547">Nucleotide-binding</keyword>
<keyword evidence="2 11" id="KW-0808">Transferase</keyword>
<keyword evidence="8 11" id="KW-0067">ATP-binding</keyword>
<dbReference type="SUPFAM" id="SSF52540">
    <property type="entry name" value="P-loop containing nucleoside triphosphate hydrolases"/>
    <property type="match status" value="1"/>
</dbReference>
<keyword evidence="5" id="KW-0479">Metal-binding</keyword>
<dbReference type="SMART" id="SM00382">
    <property type="entry name" value="AAA"/>
    <property type="match status" value="1"/>
</dbReference>
<dbReference type="GO" id="GO:0003677">
    <property type="term" value="F:DNA binding"/>
    <property type="evidence" value="ECO:0007669"/>
    <property type="project" value="InterPro"/>
</dbReference>
<dbReference type="InterPro" id="IPR012763">
    <property type="entry name" value="DNA_pol_III_sug/sutau_N"/>
</dbReference>
<comment type="catalytic activity">
    <reaction evidence="10 11">
        <text>DNA(n) + a 2'-deoxyribonucleoside 5'-triphosphate = DNA(n+1) + diphosphate</text>
        <dbReference type="Rhea" id="RHEA:22508"/>
        <dbReference type="Rhea" id="RHEA-COMP:17339"/>
        <dbReference type="Rhea" id="RHEA-COMP:17340"/>
        <dbReference type="ChEBI" id="CHEBI:33019"/>
        <dbReference type="ChEBI" id="CHEBI:61560"/>
        <dbReference type="ChEBI" id="CHEBI:173112"/>
        <dbReference type="EC" id="2.7.7.7"/>
    </reaction>
</comment>
<accession>A0A1F5YGG9</accession>
<feature type="region of interest" description="Disordered" evidence="12">
    <location>
        <begin position="362"/>
        <end position="382"/>
    </location>
</feature>
<evidence type="ECO:0000256" key="4">
    <source>
        <dbReference type="ARBA" id="ARBA00022705"/>
    </source>
</evidence>
<evidence type="ECO:0000313" key="15">
    <source>
        <dbReference type="Proteomes" id="UP000178230"/>
    </source>
</evidence>
<dbReference type="Pfam" id="PF12169">
    <property type="entry name" value="DNA_pol3_gamma3"/>
    <property type="match status" value="1"/>
</dbReference>
<dbReference type="GO" id="GO:0009360">
    <property type="term" value="C:DNA polymerase III complex"/>
    <property type="evidence" value="ECO:0007669"/>
    <property type="project" value="InterPro"/>
</dbReference>
<proteinExistence type="inferred from homology"/>
<evidence type="ECO:0000256" key="6">
    <source>
        <dbReference type="ARBA" id="ARBA00022741"/>
    </source>
</evidence>
<comment type="function">
    <text evidence="11">DNA polymerase III is a complex, multichain enzyme responsible for most of the replicative synthesis in bacteria. This DNA polymerase also exhibits 3' to 5' exonuclease activity.</text>
</comment>
<dbReference type="Gene3D" id="1.20.272.10">
    <property type="match status" value="1"/>
</dbReference>
<evidence type="ECO:0000259" key="13">
    <source>
        <dbReference type="SMART" id="SM00382"/>
    </source>
</evidence>
<dbReference type="GO" id="GO:0003887">
    <property type="term" value="F:DNA-directed DNA polymerase activity"/>
    <property type="evidence" value="ECO:0007669"/>
    <property type="project" value="UniProtKB-KW"/>
</dbReference>
<sequence>MVLYRKYRPQKLAELDLISVRERLINVLSSSFLPHAFLFAGPKGTGKTSSARIVAKVLNCEKNSISEKEKNPLEKKCAPDTNIEPCNKCETCTSITEGRNLDIFEIDAASNRGIDEIRDLREKIKLSPISARYKVYIIDEVHMLTTEAFNALLKTLEEPPQFAVFILATTQPEKLPETVSSRCLKLSFIKATKTEIMHSLSRVVKGEKIEIASDFLELLSEFADGSFRDATKMLEQAISEKALTREKILATFGRDNLQIEKFLDLLFSRRTKELLELILELSNKGTDFKFFLAELLNSLHRLLLSYYKVVDIEYWEKWSDKLTIKDINAIIRLITTVYSELKSSGKPELPLEVAVIEWCEQENPKSSAVPAGRKNSNSKSTV</sequence>
<dbReference type="InterPro" id="IPR022754">
    <property type="entry name" value="DNA_pol_III_gamma-3"/>
</dbReference>
<dbReference type="EMBL" id="MFIY01000070">
    <property type="protein sequence ID" value="OGF99152.1"/>
    <property type="molecule type" value="Genomic_DNA"/>
</dbReference>
<evidence type="ECO:0000256" key="10">
    <source>
        <dbReference type="ARBA" id="ARBA00049244"/>
    </source>
</evidence>
<dbReference type="Gene3D" id="3.40.50.300">
    <property type="entry name" value="P-loop containing nucleotide triphosphate hydrolases"/>
    <property type="match status" value="1"/>
</dbReference>
<evidence type="ECO:0000256" key="11">
    <source>
        <dbReference type="RuleBase" id="RU364063"/>
    </source>
</evidence>
<dbReference type="InterPro" id="IPR050238">
    <property type="entry name" value="DNA_Rep/Repair_Clamp_Loader"/>
</dbReference>
<dbReference type="PANTHER" id="PTHR11669:SF0">
    <property type="entry name" value="PROTEIN STICHEL-LIKE 2"/>
    <property type="match status" value="1"/>
</dbReference>
<reference evidence="14 15" key="1">
    <citation type="journal article" date="2016" name="Nat. Commun.">
        <title>Thousands of microbial genomes shed light on interconnected biogeochemical processes in an aquifer system.</title>
        <authorList>
            <person name="Anantharaman K."/>
            <person name="Brown C.T."/>
            <person name="Hug L.A."/>
            <person name="Sharon I."/>
            <person name="Castelle C.J."/>
            <person name="Probst A.J."/>
            <person name="Thomas B.C."/>
            <person name="Singh A."/>
            <person name="Wilkins M.J."/>
            <person name="Karaoz U."/>
            <person name="Brodie E.L."/>
            <person name="Williams K.H."/>
            <person name="Hubbard S.S."/>
            <person name="Banfield J.F."/>
        </authorList>
    </citation>
    <scope>NUCLEOTIDE SEQUENCE [LARGE SCALE GENOMIC DNA]</scope>
</reference>
<dbReference type="InterPro" id="IPR045085">
    <property type="entry name" value="HLD_clamp_pol_III_gamma_tau"/>
</dbReference>
<comment type="subunit">
    <text evidence="11">DNA polymerase III contains a core (composed of alpha, epsilon and theta chains) that associates with a tau subunit. This core dimerizes to form the POLIII' complex. PolIII' associates with the gamma complex (composed of gamma, delta, delta', psi and chi chains) and with the beta chain to form the complete DNA polymerase III complex.</text>
</comment>
<evidence type="ECO:0000256" key="8">
    <source>
        <dbReference type="ARBA" id="ARBA00022840"/>
    </source>
</evidence>
<evidence type="ECO:0000256" key="5">
    <source>
        <dbReference type="ARBA" id="ARBA00022723"/>
    </source>
</evidence>
<keyword evidence="7" id="KW-0862">Zinc</keyword>
<evidence type="ECO:0000256" key="7">
    <source>
        <dbReference type="ARBA" id="ARBA00022833"/>
    </source>
</evidence>
<keyword evidence="4 11" id="KW-0235">DNA replication</keyword>
<feature type="domain" description="AAA+ ATPase" evidence="13">
    <location>
        <begin position="33"/>
        <end position="202"/>
    </location>
</feature>
<dbReference type="Pfam" id="PF13177">
    <property type="entry name" value="DNA_pol3_delta2"/>
    <property type="match status" value="1"/>
</dbReference>
<comment type="similarity">
    <text evidence="1 11">Belongs to the DnaX/STICHEL family.</text>
</comment>
<dbReference type="Proteomes" id="UP000178230">
    <property type="component" value="Unassembled WGS sequence"/>
</dbReference>
<evidence type="ECO:0000256" key="9">
    <source>
        <dbReference type="ARBA" id="ARBA00022932"/>
    </source>
</evidence>
<organism evidence="14 15">
    <name type="scientific">Candidatus Gottesmanbacteria bacterium RBG_13_37_7</name>
    <dbReference type="NCBI Taxonomy" id="1798369"/>
    <lineage>
        <taxon>Bacteria</taxon>
        <taxon>Candidatus Gottesmaniibacteriota</taxon>
    </lineage>
</organism>
<protein>
    <recommendedName>
        <fullName evidence="11">DNA polymerase III subunit gamma/tau</fullName>
        <ecNumber evidence="11">2.7.7.7</ecNumber>
    </recommendedName>
</protein>
<evidence type="ECO:0000256" key="3">
    <source>
        <dbReference type="ARBA" id="ARBA00022695"/>
    </source>
</evidence>
<dbReference type="GO" id="GO:0005524">
    <property type="term" value="F:ATP binding"/>
    <property type="evidence" value="ECO:0007669"/>
    <property type="project" value="UniProtKB-KW"/>
</dbReference>
<dbReference type="SUPFAM" id="SSF48019">
    <property type="entry name" value="post-AAA+ oligomerization domain-like"/>
    <property type="match status" value="1"/>
</dbReference>
<name>A0A1F5YGG9_9BACT</name>
<dbReference type="PANTHER" id="PTHR11669">
    <property type="entry name" value="REPLICATION FACTOR C / DNA POLYMERASE III GAMMA-TAU SUBUNIT"/>
    <property type="match status" value="1"/>
</dbReference>
<dbReference type="Gene3D" id="1.10.8.60">
    <property type="match status" value="1"/>
</dbReference>
<dbReference type="GO" id="GO:0006261">
    <property type="term" value="P:DNA-templated DNA replication"/>
    <property type="evidence" value="ECO:0007669"/>
    <property type="project" value="TreeGrafter"/>
</dbReference>
<dbReference type="NCBIfam" id="TIGR02397">
    <property type="entry name" value="dnaX_nterm"/>
    <property type="match status" value="1"/>
</dbReference>
<evidence type="ECO:0000256" key="12">
    <source>
        <dbReference type="SAM" id="MobiDB-lite"/>
    </source>
</evidence>
<dbReference type="Pfam" id="PF22608">
    <property type="entry name" value="DNAX_ATPase_lid"/>
    <property type="match status" value="1"/>
</dbReference>
<keyword evidence="9 11" id="KW-0239">DNA-directed DNA polymerase</keyword>
<dbReference type="InterPro" id="IPR008921">
    <property type="entry name" value="DNA_pol3_clamp-load_cplx_C"/>
</dbReference>
<keyword evidence="3 11" id="KW-0548">Nucleotidyltransferase</keyword>
<evidence type="ECO:0000313" key="14">
    <source>
        <dbReference type="EMBL" id="OGF99152.1"/>
    </source>
</evidence>
<dbReference type="InterPro" id="IPR003593">
    <property type="entry name" value="AAA+_ATPase"/>
</dbReference>
<dbReference type="CDD" id="cd00009">
    <property type="entry name" value="AAA"/>
    <property type="match status" value="1"/>
</dbReference>
<evidence type="ECO:0000256" key="1">
    <source>
        <dbReference type="ARBA" id="ARBA00006360"/>
    </source>
</evidence>
<dbReference type="InterPro" id="IPR027417">
    <property type="entry name" value="P-loop_NTPase"/>
</dbReference>
<evidence type="ECO:0000256" key="2">
    <source>
        <dbReference type="ARBA" id="ARBA00022679"/>
    </source>
</evidence>
<dbReference type="AlphaFoldDB" id="A0A1F5YGG9"/>
<dbReference type="EC" id="2.7.7.7" evidence="11"/>